<evidence type="ECO:0000313" key="8">
    <source>
        <dbReference type="Proteomes" id="UP001238334"/>
    </source>
</evidence>
<dbReference type="Proteomes" id="UP001238334">
    <property type="component" value="Chromosome"/>
</dbReference>
<evidence type="ECO:0000313" key="7">
    <source>
        <dbReference type="EMBL" id="WIY24078.1"/>
    </source>
</evidence>
<dbReference type="RefSeq" id="WP_270917082.1">
    <property type="nucleotide sequence ID" value="NZ_CP127247.1"/>
</dbReference>
<reference evidence="7 8" key="1">
    <citation type="submission" date="2023-06" db="EMBL/GenBank/DDBJ databases">
        <title>Parasedimentitalea psychrophila sp. nov., a psychrophilic bacterium isolated from deep-sea sediment.</title>
        <authorList>
            <person name="Li A."/>
        </authorList>
    </citation>
    <scope>NUCLEOTIDE SEQUENCE [LARGE SCALE GENOMIC DNA]</scope>
    <source>
        <strain evidence="7 8">QS115</strain>
    </source>
</reference>
<evidence type="ECO:0000256" key="5">
    <source>
        <dbReference type="SAM" id="SignalP"/>
    </source>
</evidence>
<dbReference type="InterPro" id="IPR007348">
    <property type="entry name" value="CopC_dom"/>
</dbReference>
<dbReference type="GO" id="GO:0046688">
    <property type="term" value="P:response to copper ion"/>
    <property type="evidence" value="ECO:0007669"/>
    <property type="project" value="InterPro"/>
</dbReference>
<dbReference type="Gene3D" id="2.60.40.1220">
    <property type="match status" value="1"/>
</dbReference>
<dbReference type="PANTHER" id="PTHR34820">
    <property type="entry name" value="INNER MEMBRANE PROTEIN YEBZ"/>
    <property type="match status" value="1"/>
</dbReference>
<feature type="chain" id="PRO_5040736344" evidence="5">
    <location>
        <begin position="20"/>
        <end position="113"/>
    </location>
</feature>
<accession>A0A9Y2P5K7</accession>
<dbReference type="GO" id="GO:0005886">
    <property type="term" value="C:plasma membrane"/>
    <property type="evidence" value="ECO:0007669"/>
    <property type="project" value="TreeGrafter"/>
</dbReference>
<sequence>MKIIITMIVSALLASGASAHSKVSTTTPSNHAELADVPAQIGFDFAKNIRLTKVKVTHDNDPAVPVDLVGQTDFERIFTLPLPDMGDGTYHIEWRGLGMDGHAMQGDFTFEVN</sequence>
<keyword evidence="8" id="KW-1185">Reference proteome</keyword>
<dbReference type="GO" id="GO:0006825">
    <property type="term" value="P:copper ion transport"/>
    <property type="evidence" value="ECO:0007669"/>
    <property type="project" value="InterPro"/>
</dbReference>
<dbReference type="GO" id="GO:0030313">
    <property type="term" value="C:cell envelope"/>
    <property type="evidence" value="ECO:0007669"/>
    <property type="project" value="UniProtKB-SubCell"/>
</dbReference>
<dbReference type="InterPro" id="IPR032694">
    <property type="entry name" value="CopC/D"/>
</dbReference>
<keyword evidence="3 5" id="KW-0732">Signal</keyword>
<keyword evidence="2" id="KW-0479">Metal-binding</keyword>
<dbReference type="GO" id="GO:0042597">
    <property type="term" value="C:periplasmic space"/>
    <property type="evidence" value="ECO:0007669"/>
    <property type="project" value="InterPro"/>
</dbReference>
<evidence type="ECO:0000256" key="3">
    <source>
        <dbReference type="ARBA" id="ARBA00022729"/>
    </source>
</evidence>
<evidence type="ECO:0000256" key="4">
    <source>
        <dbReference type="ARBA" id="ARBA00023008"/>
    </source>
</evidence>
<dbReference type="Pfam" id="PF04234">
    <property type="entry name" value="CopC"/>
    <property type="match status" value="1"/>
</dbReference>
<dbReference type="KEGG" id="ppso:QPJ95_15810"/>
<dbReference type="GO" id="GO:0005507">
    <property type="term" value="F:copper ion binding"/>
    <property type="evidence" value="ECO:0007669"/>
    <property type="project" value="InterPro"/>
</dbReference>
<evidence type="ECO:0000259" key="6">
    <source>
        <dbReference type="Pfam" id="PF04234"/>
    </source>
</evidence>
<organism evidence="7 8">
    <name type="scientific">Parasedimentitalea psychrophila</name>
    <dbReference type="NCBI Taxonomy" id="2997337"/>
    <lineage>
        <taxon>Bacteria</taxon>
        <taxon>Pseudomonadati</taxon>
        <taxon>Pseudomonadota</taxon>
        <taxon>Alphaproteobacteria</taxon>
        <taxon>Rhodobacterales</taxon>
        <taxon>Paracoccaceae</taxon>
        <taxon>Parasedimentitalea</taxon>
    </lineage>
</organism>
<keyword evidence="4" id="KW-0186">Copper</keyword>
<feature type="signal peptide" evidence="5">
    <location>
        <begin position="1"/>
        <end position="19"/>
    </location>
</feature>
<gene>
    <name evidence="7" type="ORF">QPJ95_15810</name>
</gene>
<name>A0A9Y2P5K7_9RHOB</name>
<dbReference type="InterPro" id="IPR014756">
    <property type="entry name" value="Ig_E-set"/>
</dbReference>
<dbReference type="PANTHER" id="PTHR34820:SF4">
    <property type="entry name" value="INNER MEMBRANE PROTEIN YEBZ"/>
    <property type="match status" value="1"/>
</dbReference>
<feature type="domain" description="CopC" evidence="6">
    <location>
        <begin position="20"/>
        <end position="112"/>
    </location>
</feature>
<evidence type="ECO:0000256" key="1">
    <source>
        <dbReference type="ARBA" id="ARBA00004196"/>
    </source>
</evidence>
<dbReference type="EMBL" id="CP127247">
    <property type="protein sequence ID" value="WIY24078.1"/>
    <property type="molecule type" value="Genomic_DNA"/>
</dbReference>
<dbReference type="SUPFAM" id="SSF81296">
    <property type="entry name" value="E set domains"/>
    <property type="match status" value="1"/>
</dbReference>
<protein>
    <submittedName>
        <fullName evidence="7">Copper resistance protein CopC</fullName>
    </submittedName>
</protein>
<dbReference type="AlphaFoldDB" id="A0A9Y2P5K7"/>
<dbReference type="InterPro" id="IPR014755">
    <property type="entry name" value="Cu-Rt/internalin_Ig-like"/>
</dbReference>
<comment type="subcellular location">
    <subcellularLocation>
        <location evidence="1">Cell envelope</location>
    </subcellularLocation>
</comment>
<proteinExistence type="predicted"/>
<evidence type="ECO:0000256" key="2">
    <source>
        <dbReference type="ARBA" id="ARBA00022723"/>
    </source>
</evidence>